<dbReference type="GO" id="GO:0005737">
    <property type="term" value="C:cytoplasm"/>
    <property type="evidence" value="ECO:0007669"/>
    <property type="project" value="UniProtKB-SubCell"/>
</dbReference>
<accession>H0VZ93</accession>
<evidence type="ECO:0000256" key="2">
    <source>
        <dbReference type="ARBA" id="ARBA00004496"/>
    </source>
</evidence>
<dbReference type="InterPro" id="IPR048814">
    <property type="entry name" value="Per1-3_PAS-A"/>
</dbReference>
<dbReference type="Ensembl" id="ENSCPOT00000021986.2">
    <property type="protein sequence ID" value="ENSCPOP00000016025.2"/>
    <property type="gene ID" value="ENSCPOG00000022169.2"/>
</dbReference>
<dbReference type="FunCoup" id="H0VZ93">
    <property type="interactions" value="1728"/>
</dbReference>
<dbReference type="InParanoid" id="H0VZ93"/>
<feature type="compositionally biased region" description="Basic and acidic residues" evidence="8">
    <location>
        <begin position="826"/>
        <end position="839"/>
    </location>
</feature>
<dbReference type="SMART" id="SM00091">
    <property type="entry name" value="PAS"/>
    <property type="match status" value="2"/>
</dbReference>
<dbReference type="SUPFAM" id="SSF55785">
    <property type="entry name" value="PYP-like sensor domain (PAS domain)"/>
    <property type="match status" value="1"/>
</dbReference>
<dbReference type="InterPro" id="IPR050760">
    <property type="entry name" value="Period_circadian_regulator"/>
</dbReference>
<dbReference type="STRING" id="10141.ENSCPOP00000016025"/>
<evidence type="ECO:0000256" key="5">
    <source>
        <dbReference type="ARBA" id="ARBA00023108"/>
    </source>
</evidence>
<keyword evidence="5" id="KW-0090">Biological rhythms</keyword>
<reference evidence="10" key="3">
    <citation type="submission" date="2025-09" db="UniProtKB">
        <authorList>
            <consortium name="Ensembl"/>
        </authorList>
    </citation>
    <scope>IDENTIFICATION</scope>
    <source>
        <strain evidence="10">2N</strain>
    </source>
</reference>
<evidence type="ECO:0000259" key="9">
    <source>
        <dbReference type="PROSITE" id="PS50112"/>
    </source>
</evidence>
<organism evidence="10 11">
    <name type="scientific">Cavia porcellus</name>
    <name type="common">Guinea pig</name>
    <dbReference type="NCBI Taxonomy" id="10141"/>
    <lineage>
        <taxon>Eukaryota</taxon>
        <taxon>Metazoa</taxon>
        <taxon>Chordata</taxon>
        <taxon>Craniata</taxon>
        <taxon>Vertebrata</taxon>
        <taxon>Euteleostomi</taxon>
        <taxon>Mammalia</taxon>
        <taxon>Eutheria</taxon>
        <taxon>Euarchontoglires</taxon>
        <taxon>Glires</taxon>
        <taxon>Rodentia</taxon>
        <taxon>Hystricomorpha</taxon>
        <taxon>Caviidae</taxon>
        <taxon>Cavia</taxon>
    </lineage>
</organism>
<evidence type="ECO:0000256" key="7">
    <source>
        <dbReference type="ARBA" id="ARBA00023242"/>
    </source>
</evidence>
<dbReference type="eggNOG" id="KOG3753">
    <property type="taxonomic scope" value="Eukaryota"/>
</dbReference>
<dbReference type="InterPro" id="IPR000014">
    <property type="entry name" value="PAS"/>
</dbReference>
<feature type="region of interest" description="Disordered" evidence="8">
    <location>
        <begin position="1"/>
        <end position="37"/>
    </location>
</feature>
<dbReference type="PROSITE" id="PS50112">
    <property type="entry name" value="PAS"/>
    <property type="match status" value="1"/>
</dbReference>
<dbReference type="GO" id="GO:0032922">
    <property type="term" value="P:circadian regulation of gene expression"/>
    <property type="evidence" value="ECO:0007669"/>
    <property type="project" value="TreeGrafter"/>
</dbReference>
<dbReference type="FunFam" id="3.30.450.20:FF:000004">
    <property type="entry name" value="Period circadian protein homolog 3"/>
    <property type="match status" value="1"/>
</dbReference>
<dbReference type="Pfam" id="PF12114">
    <property type="entry name" value="Period_C"/>
    <property type="match status" value="1"/>
</dbReference>
<dbReference type="CDD" id="cd00130">
    <property type="entry name" value="PAS"/>
    <property type="match status" value="1"/>
</dbReference>
<feature type="domain" description="PAS" evidence="9">
    <location>
        <begin position="237"/>
        <end position="283"/>
    </location>
</feature>
<dbReference type="PANTHER" id="PTHR11269:SF13">
    <property type="entry name" value="PERIOD CIRCADIAN PROTEIN HOMOLOG 3"/>
    <property type="match status" value="1"/>
</dbReference>
<dbReference type="GO" id="GO:0045187">
    <property type="term" value="P:regulation of circadian sleep/wake cycle, sleep"/>
    <property type="evidence" value="ECO:0007669"/>
    <property type="project" value="Ensembl"/>
</dbReference>
<dbReference type="GO" id="GO:0000976">
    <property type="term" value="F:transcription cis-regulatory region binding"/>
    <property type="evidence" value="ECO:0007669"/>
    <property type="project" value="TreeGrafter"/>
</dbReference>
<dbReference type="InterPro" id="IPR022728">
    <property type="entry name" value="Period_circadian-like_C"/>
</dbReference>
<dbReference type="VEuPathDB" id="HostDB:ENSCPOG00000022169"/>
<evidence type="ECO:0000256" key="4">
    <source>
        <dbReference type="ARBA" id="ARBA00023015"/>
    </source>
</evidence>
<evidence type="ECO:0000256" key="1">
    <source>
        <dbReference type="ARBA" id="ARBA00004123"/>
    </source>
</evidence>
<feature type="region of interest" description="Disordered" evidence="8">
    <location>
        <begin position="796"/>
        <end position="848"/>
    </location>
</feature>
<dbReference type="InterPro" id="IPR035965">
    <property type="entry name" value="PAS-like_dom_sf"/>
</dbReference>
<proteinExistence type="predicted"/>
<keyword evidence="7" id="KW-0539">Nucleus</keyword>
<keyword evidence="4" id="KW-0805">Transcription regulation</keyword>
<evidence type="ECO:0000313" key="11">
    <source>
        <dbReference type="Proteomes" id="UP000005447"/>
    </source>
</evidence>
<feature type="region of interest" description="Disordered" evidence="8">
    <location>
        <begin position="431"/>
        <end position="451"/>
    </location>
</feature>
<reference evidence="11" key="1">
    <citation type="journal article" date="2011" name="Nature">
        <title>A high-resolution map of human evolutionary constraint using 29 mammals.</title>
        <authorList>
            <person name="Lindblad-Toh K."/>
            <person name="Garber M."/>
            <person name="Zuk O."/>
            <person name="Lin M.F."/>
            <person name="Parker B.J."/>
            <person name="Washietl S."/>
            <person name="Kheradpour P."/>
            <person name="Ernst J."/>
            <person name="Jordan G."/>
            <person name="Mauceli E."/>
            <person name="Ward L.D."/>
            <person name="Lowe C.B."/>
            <person name="Holloway A.K."/>
            <person name="Clamp M."/>
            <person name="Gnerre S."/>
            <person name="Alfoldi J."/>
            <person name="Beal K."/>
            <person name="Chang J."/>
            <person name="Clawson H."/>
            <person name="Cuff J."/>
            <person name="Di Palma F."/>
            <person name="Fitzgerald S."/>
            <person name="Flicek P."/>
            <person name="Guttman M."/>
            <person name="Hubisz M.J."/>
            <person name="Jaffe D.B."/>
            <person name="Jungreis I."/>
            <person name="Kent W.J."/>
            <person name="Kostka D."/>
            <person name="Lara M."/>
            <person name="Martins A.L."/>
            <person name="Massingham T."/>
            <person name="Moltke I."/>
            <person name="Raney B.J."/>
            <person name="Rasmussen M.D."/>
            <person name="Robinson J."/>
            <person name="Stark A."/>
            <person name="Vilella A.J."/>
            <person name="Wen J."/>
            <person name="Xie X."/>
            <person name="Zody M.C."/>
            <person name="Baldwin J."/>
            <person name="Bloom T."/>
            <person name="Chin C.W."/>
            <person name="Heiman D."/>
            <person name="Nicol R."/>
            <person name="Nusbaum C."/>
            <person name="Young S."/>
            <person name="Wilkinson J."/>
            <person name="Worley K.C."/>
            <person name="Kovar C.L."/>
            <person name="Muzny D.M."/>
            <person name="Gibbs R.A."/>
            <person name="Cree A."/>
            <person name="Dihn H.H."/>
            <person name="Fowler G."/>
            <person name="Jhangiani S."/>
            <person name="Joshi V."/>
            <person name="Lee S."/>
            <person name="Lewis L.R."/>
            <person name="Nazareth L.V."/>
            <person name="Okwuonu G."/>
            <person name="Santibanez J."/>
            <person name="Warren W.C."/>
            <person name="Mardis E.R."/>
            <person name="Weinstock G.M."/>
            <person name="Wilson R.K."/>
            <person name="Delehaunty K."/>
            <person name="Dooling D."/>
            <person name="Fronik C."/>
            <person name="Fulton L."/>
            <person name="Fulton B."/>
            <person name="Graves T."/>
            <person name="Minx P."/>
            <person name="Sodergren E."/>
            <person name="Birney E."/>
            <person name="Margulies E.H."/>
            <person name="Herrero J."/>
            <person name="Green E.D."/>
            <person name="Haussler D."/>
            <person name="Siepel A."/>
            <person name="Goldman N."/>
            <person name="Pollard K.S."/>
            <person name="Pedersen J.S."/>
            <person name="Lander E.S."/>
            <person name="Kellis M."/>
        </authorList>
    </citation>
    <scope>NUCLEOTIDE SEQUENCE [LARGE SCALE GENOMIC DNA]</scope>
    <source>
        <strain evidence="11">2N</strain>
    </source>
</reference>
<dbReference type="EMBL" id="AAKN02028911">
    <property type="status" value="NOT_ANNOTATED_CDS"/>
    <property type="molecule type" value="Genomic_DNA"/>
</dbReference>
<feature type="region of interest" description="Disordered" evidence="8">
    <location>
        <begin position="887"/>
        <end position="939"/>
    </location>
</feature>
<dbReference type="EMBL" id="AAKN02028912">
    <property type="status" value="NOT_ANNOTATED_CDS"/>
    <property type="molecule type" value="Genomic_DNA"/>
</dbReference>
<keyword evidence="3" id="KW-0963">Cytoplasm</keyword>
<keyword evidence="11" id="KW-1185">Reference proteome</keyword>
<reference evidence="10" key="2">
    <citation type="submission" date="2025-08" db="UniProtKB">
        <authorList>
            <consortium name="Ensembl"/>
        </authorList>
    </citation>
    <scope>IDENTIFICATION</scope>
    <source>
        <strain evidence="10">2N</strain>
    </source>
</reference>
<dbReference type="GO" id="GO:0031625">
    <property type="term" value="F:ubiquitin protein ligase binding"/>
    <property type="evidence" value="ECO:0007669"/>
    <property type="project" value="Ensembl"/>
</dbReference>
<dbReference type="GO" id="GO:0043153">
    <property type="term" value="P:entrainment of circadian clock by photoperiod"/>
    <property type="evidence" value="ECO:0007669"/>
    <property type="project" value="TreeGrafter"/>
</dbReference>
<feature type="compositionally biased region" description="Polar residues" evidence="8">
    <location>
        <begin position="887"/>
        <end position="920"/>
    </location>
</feature>
<dbReference type="GO" id="GO:0000122">
    <property type="term" value="P:negative regulation of transcription by RNA polymerase II"/>
    <property type="evidence" value="ECO:0007669"/>
    <property type="project" value="Ensembl"/>
</dbReference>
<feature type="compositionally biased region" description="Low complexity" evidence="8">
    <location>
        <begin position="374"/>
        <end position="397"/>
    </location>
</feature>
<feature type="region of interest" description="Disordered" evidence="8">
    <location>
        <begin position="513"/>
        <end position="544"/>
    </location>
</feature>
<keyword evidence="6" id="KW-0804">Transcription</keyword>
<evidence type="ECO:0000256" key="8">
    <source>
        <dbReference type="SAM" id="MobiDB-lite"/>
    </source>
</evidence>
<gene>
    <name evidence="10" type="primary">Per3</name>
</gene>
<dbReference type="GO" id="GO:0005634">
    <property type="term" value="C:nucleus"/>
    <property type="evidence" value="ECO:0007669"/>
    <property type="project" value="UniProtKB-SubCell"/>
</dbReference>
<feature type="region of interest" description="Disordered" evidence="8">
    <location>
        <begin position="374"/>
        <end position="412"/>
    </location>
</feature>
<dbReference type="OMA" id="GISQCSY"/>
<dbReference type="Gene3D" id="3.30.450.20">
    <property type="entry name" value="PAS domain"/>
    <property type="match status" value="2"/>
</dbReference>
<evidence type="ECO:0000313" key="10">
    <source>
        <dbReference type="Ensembl" id="ENSCPOP00000016025.2"/>
    </source>
</evidence>
<dbReference type="Bgee" id="ENSCPOG00000022169">
    <property type="expression patterns" value="Expressed in cerebellum and 12 other cell types or tissues"/>
</dbReference>
<evidence type="ECO:0000256" key="6">
    <source>
        <dbReference type="ARBA" id="ARBA00023163"/>
    </source>
</evidence>
<dbReference type="GO" id="GO:0001222">
    <property type="term" value="F:transcription corepressor binding"/>
    <property type="evidence" value="ECO:0007669"/>
    <property type="project" value="TreeGrafter"/>
</dbReference>
<name>H0VZ93_CAVPO</name>
<dbReference type="InterPro" id="IPR013655">
    <property type="entry name" value="PAS_fold_3"/>
</dbReference>
<dbReference type="AlphaFoldDB" id="H0VZ93"/>
<protein>
    <recommendedName>
        <fullName evidence="9">PAS domain-containing protein</fullName>
    </recommendedName>
</protein>
<dbReference type="Proteomes" id="UP000005447">
    <property type="component" value="Unassembled WGS sequence"/>
</dbReference>
<dbReference type="GO" id="GO:0019900">
    <property type="term" value="F:kinase binding"/>
    <property type="evidence" value="ECO:0007669"/>
    <property type="project" value="Ensembl"/>
</dbReference>
<sequence length="1009" mass="108389">MDPGEGRLAPGARALEGPSGSETPLQGTDGDSGHRGKLGGGLSTVLLELGRGEGKANSEFFQILGGHELPLADATVYSPKELAAVAAELTCKNTDTFVAVFSFLSGRLVHVSEQSTSILKCKKDFLESSHFVDLLAPQDVRVFYTHTARAHLPFWNNWTQRASQYESAPVKSFFCRIQGATPRFGSSRLVHVHSPALSESEPCCLALVEKIHSGYEAPQIPMDERIFTTTHTPGCVFLEVDERAVPLLGYLPQDLIGTSVLTYLHPEDRPVMVAIHQKVLKYAGHPPFEHSPVRFRAQDGDFIILDSSWSSFVNPWSWKVSFIIGRHKVRTRPLNEDVFATRISKMNNNDRDITELQEQIHKLLLQPVHGRSSSSYGSLGSSRSQEQLLSTASSSKSSGHHAEKGTRRGPTTLQQVYARVSKMKNLGQQLCTEPTTRSPAEPTKGTLTELAGGDAREALSSSQRLSHGVTYTESCAGLRKGQRSPSYQQINCIHSVIRYLESCSAPDLKRKYVSRRNTASSSSEEDRPLHSAHSAQALQGAGTGAPASGAARTLTLSTAALSVGPCSCCSTLVHSPRVESEDASLACGPGGALGTQPAALASEGLRCTGLSQAALLAHTQKEGQDYVARFRERLLSSPCSCCLQQESGSTAESCRVQGSGRHKRKKLPAPPGCCSSGSSVCPHHKGLLYRAQPWGPAAAPAPQAPGLALPTTTVLLPGQDTRLLPPLPVPAMTSLGTEDAAAWGAAPAGLPTAPWPSSGLHAPPAFPAPYSDTSMAILLHAPPICLPWSLPFSPHPRSGAAGASEMPPAAPAVAPNLEPPPSIDSQGREDDKWETHSEEPPCLNSRSSSPLQLNLLQEEVPGLWLSPAPARRDLHPKAEGISDACCQHTSGKASSTSRSCGLAGSSGSSVPLTRSDCSSELSEDKRQSPEGQQEEARGCVPDDSIWRVIEWMPEHVLMTYQVPVKEVVLREDLERLESMRAQQPQFSPGQKEELAKVRPWIQGQSVLQE</sequence>
<evidence type="ECO:0000256" key="3">
    <source>
        <dbReference type="ARBA" id="ARBA00022490"/>
    </source>
</evidence>
<dbReference type="Pfam" id="PF08447">
    <property type="entry name" value="PAS_3"/>
    <property type="match status" value="1"/>
</dbReference>
<dbReference type="PANTHER" id="PTHR11269">
    <property type="entry name" value="PERIOD CIRCADIAN PROTEIN"/>
    <property type="match status" value="1"/>
</dbReference>
<dbReference type="HOGENOM" id="CLU_006667_0_1_1"/>
<comment type="subcellular location">
    <subcellularLocation>
        <location evidence="2">Cytoplasm</location>
    </subcellularLocation>
    <subcellularLocation>
        <location evidence="1">Nucleus</location>
    </subcellularLocation>
</comment>
<dbReference type="GeneTree" id="ENSGT00940000160817"/>
<dbReference type="Pfam" id="PF21353">
    <property type="entry name" value="Per3-like_PAS-A"/>
    <property type="match status" value="1"/>
</dbReference>